<dbReference type="EMBL" id="JJMT01000009">
    <property type="protein sequence ID" value="KEO45874.1"/>
    <property type="molecule type" value="Genomic_DNA"/>
</dbReference>
<organism evidence="1 2">
    <name type="scientific">Streptococcus salivarius</name>
    <dbReference type="NCBI Taxonomy" id="1304"/>
    <lineage>
        <taxon>Bacteria</taxon>
        <taxon>Bacillati</taxon>
        <taxon>Bacillota</taxon>
        <taxon>Bacilli</taxon>
        <taxon>Lactobacillales</taxon>
        <taxon>Streptococcaceae</taxon>
        <taxon>Streptococcus</taxon>
    </lineage>
</organism>
<comment type="caution">
    <text evidence="1">The sequence shown here is derived from an EMBL/GenBank/DDBJ whole genome shotgun (WGS) entry which is preliminary data.</text>
</comment>
<proteinExistence type="predicted"/>
<evidence type="ECO:0000313" key="2">
    <source>
        <dbReference type="Proteomes" id="UP000027855"/>
    </source>
</evidence>
<protein>
    <submittedName>
        <fullName evidence="1">Uncharacterized protein</fullName>
    </submittedName>
</protein>
<accession>A0A074JIK1</accession>
<dbReference type="Proteomes" id="UP000027855">
    <property type="component" value="Unassembled WGS sequence"/>
</dbReference>
<sequence>MQDIKNRDFTSLISNKKNKIHYTQRNKIATYFVSKNQNISLSFSEEELIIFYHLLRFGYFDKEIIDLIYTAVTRKSKTPNSWFYRLVGKVNHPISACSDARNGKRKIYYLNKGFSTWLLTMIKGIDKIRLLTTTTEYDRSVYSIVSNNLLGGKPQTVNIHDLETRRLVAKILNKLFLKNKDKSVYDLNIQVVFPISRVNLLMVPDAVVFVNDNPFFIEYDRATERQTILLSKIFGYAEEPAFENSSLFFVFENSRKDNTQVSQRLMNFLEYVNEVEVEGVTGHDMLKRKNISLFSQTTTNASDVIVEIIQEKMFSNHKDWCDCEAYDFSELQKIDFLVKEISKPLDDDKFQLSAVVETDSWELKEYPMVPMAYIKNDLIPHLTSLYEEFSIEYEHMIIVFPKEVLPEKIKLPFDDYFLIVYR</sequence>
<dbReference type="AlphaFoldDB" id="A0A074JIK1"/>
<dbReference type="RefSeq" id="WP_230578906.1">
    <property type="nucleotide sequence ID" value="NZ_JJMS01000030.1"/>
</dbReference>
<name>A0A074JIK1_STRSL</name>
<evidence type="ECO:0000313" key="1">
    <source>
        <dbReference type="EMBL" id="KEO45874.1"/>
    </source>
</evidence>
<reference evidence="1 2" key="1">
    <citation type="submission" date="2014-04" db="EMBL/GenBank/DDBJ databases">
        <title>Variable characteristics of bacteriocin-producing Streptococcus salivarius strains isolated from Malaysian subjects.</title>
        <authorList>
            <person name="Philip K."/>
            <person name="Barbour A."/>
        </authorList>
    </citation>
    <scope>NUCLEOTIDE SEQUENCE [LARGE SCALE GENOMIC DNA]</scope>
    <source>
        <strain evidence="1 2">NU10</strain>
    </source>
</reference>
<gene>
    <name evidence="1" type="ORF">DL07_11215</name>
</gene>